<evidence type="ECO:0000313" key="9">
    <source>
        <dbReference type="Proteomes" id="UP000499080"/>
    </source>
</evidence>
<dbReference type="Proteomes" id="UP000499080">
    <property type="component" value="Unassembled WGS sequence"/>
</dbReference>
<dbReference type="GO" id="GO:0016020">
    <property type="term" value="C:membrane"/>
    <property type="evidence" value="ECO:0007669"/>
    <property type="project" value="UniProtKB-SubCell"/>
</dbReference>
<keyword evidence="5 7" id="KW-0472">Membrane</keyword>
<dbReference type="PANTHER" id="PTHR19444">
    <property type="entry name" value="UNC-93 RELATED"/>
    <property type="match status" value="1"/>
</dbReference>
<feature type="transmembrane region" description="Helical" evidence="7">
    <location>
        <begin position="590"/>
        <end position="611"/>
    </location>
</feature>
<dbReference type="InterPro" id="IPR010291">
    <property type="entry name" value="Ion_channel_UNC-93"/>
</dbReference>
<feature type="region of interest" description="Disordered" evidence="6">
    <location>
        <begin position="463"/>
        <end position="495"/>
    </location>
</feature>
<feature type="transmembrane region" description="Helical" evidence="7">
    <location>
        <begin position="674"/>
        <end position="697"/>
    </location>
</feature>
<evidence type="ECO:0000256" key="5">
    <source>
        <dbReference type="ARBA" id="ARBA00023136"/>
    </source>
</evidence>
<reference evidence="8 9" key="1">
    <citation type="journal article" date="2019" name="Sci. Rep.">
        <title>Orb-weaving spider Araneus ventricosus genome elucidates the spidroin gene catalogue.</title>
        <authorList>
            <person name="Kono N."/>
            <person name="Nakamura H."/>
            <person name="Ohtoshi R."/>
            <person name="Moran D.A.P."/>
            <person name="Shinohara A."/>
            <person name="Yoshida Y."/>
            <person name="Fujiwara M."/>
            <person name="Mori M."/>
            <person name="Tomita M."/>
            <person name="Arakawa K."/>
        </authorList>
    </citation>
    <scope>NUCLEOTIDE SEQUENCE [LARGE SCALE GENOMIC DNA]</scope>
</reference>
<evidence type="ECO:0000256" key="3">
    <source>
        <dbReference type="ARBA" id="ARBA00022692"/>
    </source>
</evidence>
<dbReference type="PANTHER" id="PTHR19444:SF13">
    <property type="entry name" value="PROTEIN UNC-93 HOMOLOG A"/>
    <property type="match status" value="1"/>
</dbReference>
<evidence type="ECO:0000256" key="2">
    <source>
        <dbReference type="ARBA" id="ARBA00009172"/>
    </source>
</evidence>
<dbReference type="SUPFAM" id="SSF103473">
    <property type="entry name" value="MFS general substrate transporter"/>
    <property type="match status" value="2"/>
</dbReference>
<dbReference type="AlphaFoldDB" id="A0A4Y2A967"/>
<comment type="similarity">
    <text evidence="2">Belongs to the unc-93 family.</text>
</comment>
<keyword evidence="3 7" id="KW-0812">Transmembrane</keyword>
<comment type="caution">
    <text evidence="8">The sequence shown here is derived from an EMBL/GenBank/DDBJ whole genome shotgun (WGS) entry which is preliminary data.</text>
</comment>
<keyword evidence="4 7" id="KW-1133">Transmembrane helix</keyword>
<dbReference type="OrthoDB" id="78663at2759"/>
<proteinExistence type="inferred from homology"/>
<feature type="transmembrane region" description="Helical" evidence="7">
    <location>
        <begin position="794"/>
        <end position="815"/>
    </location>
</feature>
<dbReference type="InterPro" id="IPR036259">
    <property type="entry name" value="MFS_trans_sf"/>
</dbReference>
<evidence type="ECO:0000256" key="4">
    <source>
        <dbReference type="ARBA" id="ARBA00022989"/>
    </source>
</evidence>
<dbReference type="Gene3D" id="1.20.1250.20">
    <property type="entry name" value="MFS general substrate transporter like domains"/>
    <property type="match status" value="2"/>
</dbReference>
<comment type="subcellular location">
    <subcellularLocation>
        <location evidence="1">Membrane</location>
        <topology evidence="1">Multi-pass membrane protein</topology>
    </subcellularLocation>
</comment>
<dbReference type="InterPro" id="IPR051951">
    <property type="entry name" value="UNC-93_regulatory"/>
</dbReference>
<dbReference type="Pfam" id="PF05978">
    <property type="entry name" value="UNC-93"/>
    <property type="match status" value="1"/>
</dbReference>
<dbReference type="EMBL" id="BGPR01000010">
    <property type="protein sequence ID" value="GBL76411.1"/>
    <property type="molecule type" value="Genomic_DNA"/>
</dbReference>
<sequence length="868" mass="97791">MIRFALNTAKCETTNHAAAFLQFGRELRTTDDVTHDLRALIDDDNFVAETTPYLKRFARLTAEIKDHVEQKQDKRKTYYDRRRRQASYKPGDQVWVTLHPISKSQNKKSWKFMPKREGPYLMITNSDVGWVNIQWVGKYFLGIYLGIYPRPGHYGLLLISVKEHTESLVHLIFNKPTSIMDIQQTSVEVRKRPSSRFTKFRVIKNLVVISSTFLMLFTAYDGLSMLQSTMNKEHNIGTISQAVVYGGFCISSMLLPKYVIKRLGCRITILIAAVLFIPYIAANFYPKWFTMMPSAFLLGIGSSLIWGAQCTYFNESALIYCTLTAREEVQKSNVESIQTSTEALSSAGESNAASVEDLAVRNSNVTNVYDLSANNSNRQNVEQLSVENLNSNYSHFYENSQDFISTPQIKAKFKGDTLPEKKDIPPRRGSYSVNKRFRISTESSDLGKSVEERLGIGARNELNPLPTIRGKTRSISAPSYDPNENGGNALASRQKRESYYRVPRKSTGYIDALQRFAGLESITARFFGCHGLVFHSAQVWSNLVSYYILQAGNHENATVNSTCFCGYEFCNSQPECVGVSGGGVNEDLRYLLSGVSVILAVIGVILVLVLLDPLQTEKEPVKFNFNVLLATFRNCKKLEQISLIPISLYVGMIQGFYTADFTKSFIGCAWGSSYVGIVTVFYGVACAFAATLSGYLVKYVGRIPIFLTAQLVNIGISVFMMLWVPDPHHPTMFFVTAGLCGIVTGIFWAQIPAFYGVLFKKDEEAAFGCYYVCSSLGWLIPFLISRAFTSPLTIADLAFATIPMQYNVLFTFSYTKYTKRKYCNRQKIRTRDFDESLHVLDLPESEKHNFGIMYVCEHDDSKTIRATG</sequence>
<gene>
    <name evidence="8" type="primary">CG4928_13</name>
    <name evidence="8" type="ORF">AVEN_53185_1</name>
</gene>
<evidence type="ECO:0000313" key="8">
    <source>
        <dbReference type="EMBL" id="GBL76411.1"/>
    </source>
</evidence>
<feature type="transmembrane region" description="Helical" evidence="7">
    <location>
        <begin position="263"/>
        <end position="282"/>
    </location>
</feature>
<protein>
    <submittedName>
        <fullName evidence="8">UNC93-like protein</fullName>
    </submittedName>
</protein>
<evidence type="ECO:0000256" key="6">
    <source>
        <dbReference type="SAM" id="MobiDB-lite"/>
    </source>
</evidence>
<evidence type="ECO:0000256" key="7">
    <source>
        <dbReference type="SAM" id="Phobius"/>
    </source>
</evidence>
<feature type="transmembrane region" description="Helical" evidence="7">
    <location>
        <begin position="239"/>
        <end position="256"/>
    </location>
</feature>
<feature type="transmembrane region" description="Helical" evidence="7">
    <location>
        <begin position="731"/>
        <end position="755"/>
    </location>
</feature>
<feature type="transmembrane region" description="Helical" evidence="7">
    <location>
        <begin position="767"/>
        <end position="788"/>
    </location>
</feature>
<name>A0A4Y2A967_ARAVE</name>
<keyword evidence="9" id="KW-1185">Reference proteome</keyword>
<accession>A0A4Y2A967</accession>
<evidence type="ECO:0000256" key="1">
    <source>
        <dbReference type="ARBA" id="ARBA00004141"/>
    </source>
</evidence>
<feature type="transmembrane region" description="Helical" evidence="7">
    <location>
        <begin position="202"/>
        <end position="219"/>
    </location>
</feature>
<organism evidence="8 9">
    <name type="scientific">Araneus ventricosus</name>
    <name type="common">Orbweaver spider</name>
    <name type="synonym">Epeira ventricosa</name>
    <dbReference type="NCBI Taxonomy" id="182803"/>
    <lineage>
        <taxon>Eukaryota</taxon>
        <taxon>Metazoa</taxon>
        <taxon>Ecdysozoa</taxon>
        <taxon>Arthropoda</taxon>
        <taxon>Chelicerata</taxon>
        <taxon>Arachnida</taxon>
        <taxon>Araneae</taxon>
        <taxon>Araneomorphae</taxon>
        <taxon>Entelegynae</taxon>
        <taxon>Araneoidea</taxon>
        <taxon>Araneidae</taxon>
        <taxon>Araneus</taxon>
    </lineage>
</organism>
<feature type="transmembrane region" description="Helical" evidence="7">
    <location>
        <begin position="704"/>
        <end position="725"/>
    </location>
</feature>